<dbReference type="Pfam" id="PF07786">
    <property type="entry name" value="HGSNAT_cat"/>
    <property type="match status" value="1"/>
</dbReference>
<feature type="transmembrane region" description="Helical" evidence="1">
    <location>
        <begin position="164"/>
        <end position="182"/>
    </location>
</feature>
<evidence type="ECO:0000256" key="1">
    <source>
        <dbReference type="SAM" id="Phobius"/>
    </source>
</evidence>
<accession>A0A0F6YJJ7</accession>
<dbReference type="InterPro" id="IPR012429">
    <property type="entry name" value="HGSNAT_cat"/>
</dbReference>
<feature type="transmembrane region" description="Helical" evidence="1">
    <location>
        <begin position="78"/>
        <end position="97"/>
    </location>
</feature>
<feature type="transmembrane region" description="Helical" evidence="1">
    <location>
        <begin position="369"/>
        <end position="390"/>
    </location>
</feature>
<feature type="transmembrane region" description="Helical" evidence="1">
    <location>
        <begin position="191"/>
        <end position="209"/>
    </location>
</feature>
<dbReference type="STRING" id="927083.DB32_005290"/>
<feature type="transmembrane region" description="Helical" evidence="1">
    <location>
        <begin position="103"/>
        <end position="120"/>
    </location>
</feature>
<keyword evidence="1" id="KW-1133">Transmembrane helix</keyword>
<dbReference type="Proteomes" id="UP000034883">
    <property type="component" value="Chromosome"/>
</dbReference>
<feature type="transmembrane region" description="Helical" evidence="1">
    <location>
        <begin position="236"/>
        <end position="253"/>
    </location>
</feature>
<proteinExistence type="predicted"/>
<feature type="transmembrane region" description="Helical" evidence="1">
    <location>
        <begin position="38"/>
        <end position="58"/>
    </location>
</feature>
<evidence type="ECO:0000313" key="4">
    <source>
        <dbReference type="Proteomes" id="UP000034883"/>
    </source>
</evidence>
<evidence type="ECO:0000259" key="2">
    <source>
        <dbReference type="Pfam" id="PF07786"/>
    </source>
</evidence>
<dbReference type="RefSeq" id="WP_053235317.1">
    <property type="nucleotide sequence ID" value="NZ_CP011125.1"/>
</dbReference>
<protein>
    <recommendedName>
        <fullName evidence="2">Heparan-alpha-glucosaminide N-acetyltransferase catalytic domain-containing protein</fullName>
    </recommendedName>
</protein>
<feature type="transmembrane region" description="Helical" evidence="1">
    <location>
        <begin position="310"/>
        <end position="331"/>
    </location>
</feature>
<dbReference type="EMBL" id="CP011125">
    <property type="protein sequence ID" value="AKF08141.1"/>
    <property type="molecule type" value="Genomic_DNA"/>
</dbReference>
<keyword evidence="4" id="KW-1185">Reference proteome</keyword>
<feature type="transmembrane region" description="Helical" evidence="1">
    <location>
        <begin position="273"/>
        <end position="290"/>
    </location>
</feature>
<name>A0A0F6YJJ7_9BACT</name>
<feature type="domain" description="Heparan-alpha-glucosaminide N-acetyltransferase catalytic" evidence="2">
    <location>
        <begin position="2"/>
        <end position="271"/>
    </location>
</feature>
<organism evidence="3 4">
    <name type="scientific">Sandaracinus amylolyticus</name>
    <dbReference type="NCBI Taxonomy" id="927083"/>
    <lineage>
        <taxon>Bacteria</taxon>
        <taxon>Pseudomonadati</taxon>
        <taxon>Myxococcota</taxon>
        <taxon>Polyangia</taxon>
        <taxon>Polyangiales</taxon>
        <taxon>Sandaracinaceae</taxon>
        <taxon>Sandaracinus</taxon>
    </lineage>
</organism>
<sequence length="405" mass="42619">MVDAVRGLAVLAMIEWHTAHAWLAGAARESGGFVAAELIGGLAAPSFLLLAGVSSALASPLQPTAAQTWAGVRRGMRIALAGYALSLYAWTVDRAAVLQMRNVPTAIAMALALGLFALAIDDRKRSAQVRVGLAVAGLVAARFVAAQLDHVTRDGASLLPRIDVLHGIGAALVVTSLALHAVRALPLRTRAWIFGVGAITVASLAWDVAGVPQRVLPDAIADWIARDAVRPHGFPLFPWLAYSLLGASVALRLRASELRLDHAWALPNVSRPLIVALAALVIAALAWEPWPVSRAVLALAPSLRSLGRLVFNASVITASAALIATFAPRALRATRALALLGRHSLVVYAVHLEFAYGLAGIPLQRKLGFGAWAVGFVLLVGAMLALSYAIERAPRRDPARVRAVA</sequence>
<keyword evidence="1" id="KW-0812">Transmembrane</keyword>
<dbReference type="KEGG" id="samy:DB32_005290"/>
<dbReference type="AlphaFoldDB" id="A0A0F6YJJ7"/>
<gene>
    <name evidence="3" type="ORF">DB32_005290</name>
</gene>
<keyword evidence="1" id="KW-0472">Membrane</keyword>
<feature type="transmembrane region" description="Helical" evidence="1">
    <location>
        <begin position="343"/>
        <end position="363"/>
    </location>
</feature>
<evidence type="ECO:0000313" key="3">
    <source>
        <dbReference type="EMBL" id="AKF08141.1"/>
    </source>
</evidence>
<feature type="transmembrane region" description="Helical" evidence="1">
    <location>
        <begin position="127"/>
        <end position="144"/>
    </location>
</feature>
<reference evidence="3 4" key="1">
    <citation type="submission" date="2015-03" db="EMBL/GenBank/DDBJ databases">
        <title>Genome assembly of Sandaracinus amylolyticus DSM 53668.</title>
        <authorList>
            <person name="Sharma G."/>
            <person name="Subramanian S."/>
        </authorList>
    </citation>
    <scope>NUCLEOTIDE SEQUENCE [LARGE SCALE GENOMIC DNA]</scope>
    <source>
        <strain evidence="3 4">DSM 53668</strain>
    </source>
</reference>